<protein>
    <submittedName>
        <fullName evidence="2">Uncharacterized protein</fullName>
    </submittedName>
</protein>
<feature type="compositionally biased region" description="Polar residues" evidence="1">
    <location>
        <begin position="49"/>
        <end position="71"/>
    </location>
</feature>
<organism evidence="2 3">
    <name type="scientific">Lobosporangium transversale</name>
    <dbReference type="NCBI Taxonomy" id="64571"/>
    <lineage>
        <taxon>Eukaryota</taxon>
        <taxon>Fungi</taxon>
        <taxon>Fungi incertae sedis</taxon>
        <taxon>Mucoromycota</taxon>
        <taxon>Mortierellomycotina</taxon>
        <taxon>Mortierellomycetes</taxon>
        <taxon>Mortierellales</taxon>
        <taxon>Mortierellaceae</taxon>
        <taxon>Lobosporangium</taxon>
    </lineage>
</organism>
<dbReference type="RefSeq" id="XP_021877090.1">
    <property type="nucleotide sequence ID" value="XM_022019786.1"/>
</dbReference>
<feature type="compositionally biased region" description="Polar residues" evidence="1">
    <location>
        <begin position="19"/>
        <end position="34"/>
    </location>
</feature>
<accession>A0A1Y2GC61</accession>
<gene>
    <name evidence="2" type="ORF">BCR41DRAFT_185546</name>
</gene>
<reference evidence="2 3" key="1">
    <citation type="submission" date="2016-07" db="EMBL/GenBank/DDBJ databases">
        <title>Pervasive Adenine N6-methylation of Active Genes in Fungi.</title>
        <authorList>
            <consortium name="DOE Joint Genome Institute"/>
            <person name="Mondo S.J."/>
            <person name="Dannebaum R.O."/>
            <person name="Kuo R.C."/>
            <person name="Labutti K."/>
            <person name="Haridas S."/>
            <person name="Kuo A."/>
            <person name="Salamov A."/>
            <person name="Ahrendt S.R."/>
            <person name="Lipzen A."/>
            <person name="Sullivan W."/>
            <person name="Andreopoulos W.B."/>
            <person name="Clum A."/>
            <person name="Lindquist E."/>
            <person name="Daum C."/>
            <person name="Ramamoorthy G.K."/>
            <person name="Gryganskyi A."/>
            <person name="Culley D."/>
            <person name="Magnuson J.K."/>
            <person name="James T.Y."/>
            <person name="O'Malley M.A."/>
            <person name="Stajich J.E."/>
            <person name="Spatafora J.W."/>
            <person name="Visel A."/>
            <person name="Grigoriev I.V."/>
        </authorList>
    </citation>
    <scope>NUCLEOTIDE SEQUENCE [LARGE SCALE GENOMIC DNA]</scope>
    <source>
        <strain evidence="2 3">NRRL 3116</strain>
    </source>
</reference>
<dbReference type="AlphaFoldDB" id="A0A1Y2GC61"/>
<evidence type="ECO:0000313" key="2">
    <source>
        <dbReference type="EMBL" id="ORZ05516.1"/>
    </source>
</evidence>
<feature type="region of interest" description="Disordered" evidence="1">
    <location>
        <begin position="1"/>
        <end position="120"/>
    </location>
</feature>
<name>A0A1Y2GC61_9FUNG</name>
<comment type="caution">
    <text evidence="2">The sequence shown here is derived from an EMBL/GenBank/DDBJ whole genome shotgun (WGS) entry which is preliminary data.</text>
</comment>
<sequence length="135" mass="15354">MTSVIPNSSLANPTPCLSHVSQGPPSQMSSTIYHNQHRAPYSDDDLHSVQDNSQQHLSNPTQQYRRLQPINQEYDLNYPHSHGHHIPYGRTGRDPSLKAKSAKRVSKSLPPDPLMGQRHKDGNISSIVRFLKRWR</sequence>
<evidence type="ECO:0000256" key="1">
    <source>
        <dbReference type="SAM" id="MobiDB-lite"/>
    </source>
</evidence>
<dbReference type="InParanoid" id="A0A1Y2GC61"/>
<evidence type="ECO:0000313" key="3">
    <source>
        <dbReference type="Proteomes" id="UP000193648"/>
    </source>
</evidence>
<proteinExistence type="predicted"/>
<feature type="compositionally biased region" description="Polar residues" evidence="1">
    <location>
        <begin position="1"/>
        <end position="12"/>
    </location>
</feature>
<keyword evidence="3" id="KW-1185">Reference proteome</keyword>
<dbReference type="Proteomes" id="UP000193648">
    <property type="component" value="Unassembled WGS sequence"/>
</dbReference>
<dbReference type="GeneID" id="33561631"/>
<dbReference type="EMBL" id="MCFF01000050">
    <property type="protein sequence ID" value="ORZ05516.1"/>
    <property type="molecule type" value="Genomic_DNA"/>
</dbReference>